<organism evidence="7 8">
    <name type="scientific">Streptomyces fructofermentans</name>
    <dbReference type="NCBI Taxonomy" id="152141"/>
    <lineage>
        <taxon>Bacteria</taxon>
        <taxon>Bacillati</taxon>
        <taxon>Actinomycetota</taxon>
        <taxon>Actinomycetes</taxon>
        <taxon>Kitasatosporales</taxon>
        <taxon>Streptomycetaceae</taxon>
        <taxon>Streptomyces</taxon>
    </lineage>
</organism>
<evidence type="ECO:0000256" key="4">
    <source>
        <dbReference type="ARBA" id="ARBA00023163"/>
    </source>
</evidence>
<dbReference type="Gene3D" id="1.10.10.10">
    <property type="entry name" value="Winged helix-like DNA-binding domain superfamily/Winged helix DNA-binding domain"/>
    <property type="match status" value="1"/>
</dbReference>
<keyword evidence="3" id="KW-0731">Sigma factor</keyword>
<dbReference type="PANTHER" id="PTHR30173">
    <property type="entry name" value="SIGMA 19 FACTOR"/>
    <property type="match status" value="1"/>
</dbReference>
<evidence type="ECO:0000256" key="3">
    <source>
        <dbReference type="ARBA" id="ARBA00023082"/>
    </source>
</evidence>
<evidence type="ECO:0000256" key="2">
    <source>
        <dbReference type="ARBA" id="ARBA00023015"/>
    </source>
</evidence>
<evidence type="ECO:0000313" key="8">
    <source>
        <dbReference type="Proteomes" id="UP000645555"/>
    </source>
</evidence>
<keyword evidence="4" id="KW-0804">Transcription</keyword>
<dbReference type="InterPro" id="IPR013324">
    <property type="entry name" value="RNA_pol_sigma_r3/r4-like"/>
</dbReference>
<feature type="domain" description="RNA polymerase sigma factor 70 region 4 type 2" evidence="6">
    <location>
        <begin position="130"/>
        <end position="180"/>
    </location>
</feature>
<comment type="similarity">
    <text evidence="1">Belongs to the sigma-70 factor family. ECF subfamily.</text>
</comment>
<dbReference type="Proteomes" id="UP000645555">
    <property type="component" value="Unassembled WGS sequence"/>
</dbReference>
<dbReference type="InterPro" id="IPR052704">
    <property type="entry name" value="ECF_Sigma-70_Domain"/>
</dbReference>
<dbReference type="GO" id="GO:0006352">
    <property type="term" value="P:DNA-templated transcription initiation"/>
    <property type="evidence" value="ECO:0007669"/>
    <property type="project" value="InterPro"/>
</dbReference>
<dbReference type="RefSeq" id="WP_190038412.1">
    <property type="nucleotide sequence ID" value="NZ_BMWD01000023.1"/>
</dbReference>
<keyword evidence="8" id="KW-1185">Reference proteome</keyword>
<name>A0A918U1K0_9ACTN</name>
<dbReference type="NCBIfam" id="TIGR02937">
    <property type="entry name" value="sigma70-ECF"/>
    <property type="match status" value="1"/>
</dbReference>
<dbReference type="PANTHER" id="PTHR30173:SF36">
    <property type="entry name" value="ECF RNA POLYMERASE SIGMA FACTOR SIGJ"/>
    <property type="match status" value="1"/>
</dbReference>
<dbReference type="SUPFAM" id="SSF88659">
    <property type="entry name" value="Sigma3 and sigma4 domains of RNA polymerase sigma factors"/>
    <property type="match status" value="1"/>
</dbReference>
<evidence type="ECO:0000259" key="5">
    <source>
        <dbReference type="Pfam" id="PF04542"/>
    </source>
</evidence>
<keyword evidence="2" id="KW-0805">Transcription regulation</keyword>
<dbReference type="InterPro" id="IPR013249">
    <property type="entry name" value="RNA_pol_sigma70_r4_t2"/>
</dbReference>
<dbReference type="Gene3D" id="1.10.1740.10">
    <property type="match status" value="1"/>
</dbReference>
<accession>A0A918U1K0</accession>
<evidence type="ECO:0000259" key="6">
    <source>
        <dbReference type="Pfam" id="PF08281"/>
    </source>
</evidence>
<dbReference type="InterPro" id="IPR007627">
    <property type="entry name" value="RNA_pol_sigma70_r2"/>
</dbReference>
<dbReference type="Pfam" id="PF04542">
    <property type="entry name" value="Sigma70_r2"/>
    <property type="match status" value="1"/>
</dbReference>
<comment type="caution">
    <text evidence="7">The sequence shown here is derived from an EMBL/GenBank/DDBJ whole genome shotgun (WGS) entry which is preliminary data.</text>
</comment>
<gene>
    <name evidence="7" type="ORF">GCM10010515_56590</name>
</gene>
<sequence length="223" mass="24885">MDTDLIDARRPHTAHRTPAIPDIESLDAAASMFTQARPSLLHIAHRIVGSPAEAEDIVQEVWLRLQRTDRAAVHNPSALLRTITTRLAMNVVQSARRRREFSASTWLPESTDLDATPEAVAEQQNAVEEAVALLLGILTPRQRAAYILREGFGYSYDQIASLLQLSVVNSRQQVSRAQKRIGSRHQRQEVDAIMHRRLVQAFLGAAHTGDLTHLERLLLADAN</sequence>
<dbReference type="EMBL" id="BMWD01000023">
    <property type="protein sequence ID" value="GGX81643.1"/>
    <property type="molecule type" value="Genomic_DNA"/>
</dbReference>
<feature type="domain" description="RNA polymerase sigma-70 region 2" evidence="5">
    <location>
        <begin position="32"/>
        <end position="97"/>
    </location>
</feature>
<proteinExistence type="inferred from homology"/>
<dbReference type="InterPro" id="IPR014284">
    <property type="entry name" value="RNA_pol_sigma-70_dom"/>
</dbReference>
<evidence type="ECO:0000256" key="1">
    <source>
        <dbReference type="ARBA" id="ARBA00010641"/>
    </source>
</evidence>
<dbReference type="SUPFAM" id="SSF88946">
    <property type="entry name" value="Sigma2 domain of RNA polymerase sigma factors"/>
    <property type="match status" value="1"/>
</dbReference>
<dbReference type="GO" id="GO:0016987">
    <property type="term" value="F:sigma factor activity"/>
    <property type="evidence" value="ECO:0007669"/>
    <property type="project" value="UniProtKB-KW"/>
</dbReference>
<dbReference type="AlphaFoldDB" id="A0A918U1K0"/>
<reference evidence="7" key="2">
    <citation type="submission" date="2020-09" db="EMBL/GenBank/DDBJ databases">
        <authorList>
            <person name="Sun Q."/>
            <person name="Ohkuma M."/>
        </authorList>
    </citation>
    <scope>NUCLEOTIDE SEQUENCE</scope>
    <source>
        <strain evidence="7">JCM 4956</strain>
    </source>
</reference>
<dbReference type="InterPro" id="IPR013325">
    <property type="entry name" value="RNA_pol_sigma_r2"/>
</dbReference>
<reference evidence="7" key="1">
    <citation type="journal article" date="2014" name="Int. J. Syst. Evol. Microbiol.">
        <title>Complete genome sequence of Corynebacterium casei LMG S-19264T (=DSM 44701T), isolated from a smear-ripened cheese.</title>
        <authorList>
            <consortium name="US DOE Joint Genome Institute (JGI-PGF)"/>
            <person name="Walter F."/>
            <person name="Albersmeier A."/>
            <person name="Kalinowski J."/>
            <person name="Ruckert C."/>
        </authorList>
    </citation>
    <scope>NUCLEOTIDE SEQUENCE</scope>
    <source>
        <strain evidence="7">JCM 4956</strain>
    </source>
</reference>
<evidence type="ECO:0000313" key="7">
    <source>
        <dbReference type="EMBL" id="GGX81643.1"/>
    </source>
</evidence>
<dbReference type="GO" id="GO:0003677">
    <property type="term" value="F:DNA binding"/>
    <property type="evidence" value="ECO:0007669"/>
    <property type="project" value="InterPro"/>
</dbReference>
<dbReference type="InterPro" id="IPR036388">
    <property type="entry name" value="WH-like_DNA-bd_sf"/>
</dbReference>
<protein>
    <submittedName>
        <fullName evidence="7">Uncharacterized protein</fullName>
    </submittedName>
</protein>
<dbReference type="Pfam" id="PF08281">
    <property type="entry name" value="Sigma70_r4_2"/>
    <property type="match status" value="1"/>
</dbReference>